<dbReference type="AlphaFoldDB" id="A0A7C8YLX5"/>
<proteinExistence type="predicted"/>
<protein>
    <submittedName>
        <fullName evidence="1">Uncharacterized protein</fullName>
    </submittedName>
</protein>
<reference evidence="1" key="1">
    <citation type="journal article" date="2013" name="J. Plant Res.">
        <title>Effect of fungi and light on seed germination of three Opuntia species from semiarid lands of central Mexico.</title>
        <authorList>
            <person name="Delgado-Sanchez P."/>
            <person name="Jimenez-Bremont J.F."/>
            <person name="Guerrero-Gonzalez Mde L."/>
            <person name="Flores J."/>
        </authorList>
    </citation>
    <scope>NUCLEOTIDE SEQUENCE</scope>
    <source>
        <tissue evidence="1">Cladode</tissue>
    </source>
</reference>
<organism evidence="1">
    <name type="scientific">Opuntia streptacantha</name>
    <name type="common">Prickly pear cactus</name>
    <name type="synonym">Opuntia cardona</name>
    <dbReference type="NCBI Taxonomy" id="393608"/>
    <lineage>
        <taxon>Eukaryota</taxon>
        <taxon>Viridiplantae</taxon>
        <taxon>Streptophyta</taxon>
        <taxon>Embryophyta</taxon>
        <taxon>Tracheophyta</taxon>
        <taxon>Spermatophyta</taxon>
        <taxon>Magnoliopsida</taxon>
        <taxon>eudicotyledons</taxon>
        <taxon>Gunneridae</taxon>
        <taxon>Pentapetalae</taxon>
        <taxon>Caryophyllales</taxon>
        <taxon>Cactineae</taxon>
        <taxon>Cactaceae</taxon>
        <taxon>Opuntioideae</taxon>
        <taxon>Opuntia</taxon>
    </lineage>
</organism>
<evidence type="ECO:0000313" key="1">
    <source>
        <dbReference type="EMBL" id="MBA4621110.1"/>
    </source>
</evidence>
<sequence>MRDPPERTTVNAPLSFTNLSDKSATYLAKETDSSSSESKTSNFPEPFWDATSAIEAFALKTLEEPLKCRITGTLRLNRRLKFEGFVKEIRGFGEKKRDD</sequence>
<name>A0A7C8YLX5_OPUST</name>
<accession>A0A7C8YLX5</accession>
<dbReference type="EMBL" id="GISG01032992">
    <property type="protein sequence ID" value="MBA4621110.1"/>
    <property type="molecule type" value="Transcribed_RNA"/>
</dbReference>
<reference evidence="1" key="2">
    <citation type="submission" date="2020-07" db="EMBL/GenBank/DDBJ databases">
        <authorList>
            <person name="Vera ALvarez R."/>
            <person name="Arias-Moreno D.M."/>
            <person name="Jimenez-Jacinto V."/>
            <person name="Jimenez-Bremont J.F."/>
            <person name="Swaminathan K."/>
            <person name="Moose S.P."/>
            <person name="Guerrero-Gonzalez M.L."/>
            <person name="Marino-Ramirez L."/>
            <person name="Landsman D."/>
            <person name="Rodriguez-Kessler M."/>
            <person name="Delgado-Sanchez P."/>
        </authorList>
    </citation>
    <scope>NUCLEOTIDE SEQUENCE</scope>
    <source>
        <tissue evidence="1">Cladode</tissue>
    </source>
</reference>